<dbReference type="RefSeq" id="WP_254094069.1">
    <property type="nucleotide sequence ID" value="NZ_JAHESC010000071.1"/>
</dbReference>
<dbReference type="Pfam" id="PF14344">
    <property type="entry name" value="DUF4397"/>
    <property type="match status" value="1"/>
</dbReference>
<proteinExistence type="predicted"/>
<dbReference type="PROSITE" id="PS51257">
    <property type="entry name" value="PROKAR_LIPOPROTEIN"/>
    <property type="match status" value="1"/>
</dbReference>
<feature type="signal peptide" evidence="1">
    <location>
        <begin position="1"/>
        <end position="24"/>
    </location>
</feature>
<feature type="chain" id="PRO_5042983053" evidence="1">
    <location>
        <begin position="25"/>
        <end position="236"/>
    </location>
</feature>
<feature type="domain" description="DUF4397" evidence="2">
    <location>
        <begin position="41"/>
        <end position="156"/>
    </location>
</feature>
<dbReference type="InterPro" id="IPR025510">
    <property type="entry name" value="DUF4397"/>
</dbReference>
<dbReference type="Proteomes" id="UP001319180">
    <property type="component" value="Unassembled WGS sequence"/>
</dbReference>
<keyword evidence="1" id="KW-0732">Signal</keyword>
<organism evidence="3 4">
    <name type="scientific">Dawidia soli</name>
    <dbReference type="NCBI Taxonomy" id="2782352"/>
    <lineage>
        <taxon>Bacteria</taxon>
        <taxon>Pseudomonadati</taxon>
        <taxon>Bacteroidota</taxon>
        <taxon>Cytophagia</taxon>
        <taxon>Cytophagales</taxon>
        <taxon>Chryseotaleaceae</taxon>
        <taxon>Dawidia</taxon>
    </lineage>
</organism>
<comment type="caution">
    <text evidence="3">The sequence shown here is derived from an EMBL/GenBank/DDBJ whole genome shotgun (WGS) entry which is preliminary data.</text>
</comment>
<reference evidence="3 4" key="1">
    <citation type="submission" date="2021-05" db="EMBL/GenBank/DDBJ databases">
        <title>A Polyphasic approach of four new species of the genus Ohtaekwangia: Ohtaekwangia histidinii sp. nov., Ohtaekwangia cretensis sp. nov., Ohtaekwangia indiensis sp. nov., Ohtaekwangia reichenbachii sp. nov. from diverse environment.</title>
        <authorList>
            <person name="Octaviana S."/>
        </authorList>
    </citation>
    <scope>NUCLEOTIDE SEQUENCE [LARGE SCALE GENOMIC DNA]</scope>
    <source>
        <strain evidence="3 4">PWU37</strain>
    </source>
</reference>
<keyword evidence="4" id="KW-1185">Reference proteome</keyword>
<dbReference type="AlphaFoldDB" id="A0AAP2DE74"/>
<evidence type="ECO:0000259" key="2">
    <source>
        <dbReference type="Pfam" id="PF14344"/>
    </source>
</evidence>
<sequence length="236" mass="25292">MMKTRKTYRMGMVGLMACVSLVMGGCLDDDSNDNIVDIPVSYVSLYNASPNAPALNVVVDDRLINSNAPLEYADYTGYLRFHTGKRTLEFGPYGANNVALDTAVTLEDNRAYSIFVVDNYENAEVLVLTDSSATEPATGKAMIRFVNLSPDAAPLTLKVKDAAGNLTDAQPFKGATAFQEVDAQSYNFEITADGQSVLNIPNVSLSAGAYKTVLVRGYKTPPAGNTSVLSGEVIVH</sequence>
<name>A0AAP2DE74_9BACT</name>
<dbReference type="EMBL" id="JAHESC010000071">
    <property type="protein sequence ID" value="MBT1690556.1"/>
    <property type="molecule type" value="Genomic_DNA"/>
</dbReference>
<evidence type="ECO:0000256" key="1">
    <source>
        <dbReference type="SAM" id="SignalP"/>
    </source>
</evidence>
<evidence type="ECO:0000313" key="3">
    <source>
        <dbReference type="EMBL" id="MBT1690556.1"/>
    </source>
</evidence>
<gene>
    <name evidence="3" type="ORF">KK078_28585</name>
</gene>
<protein>
    <submittedName>
        <fullName evidence="3">DUF4397 domain-containing protein</fullName>
    </submittedName>
</protein>
<accession>A0AAP2DE74</accession>
<evidence type="ECO:0000313" key="4">
    <source>
        <dbReference type="Proteomes" id="UP001319180"/>
    </source>
</evidence>